<dbReference type="Proteomes" id="UP000179642">
    <property type="component" value="Unassembled WGS sequence"/>
</dbReference>
<dbReference type="InterPro" id="IPR050564">
    <property type="entry name" value="F420-G6PD/mer"/>
</dbReference>
<dbReference type="AlphaFoldDB" id="A0A1S2PYX6"/>
<name>A0A1S2PYX6_9ACTN</name>
<dbReference type="GO" id="GO:0016705">
    <property type="term" value="F:oxidoreductase activity, acting on paired donors, with incorporation or reduction of molecular oxygen"/>
    <property type="evidence" value="ECO:0007669"/>
    <property type="project" value="InterPro"/>
</dbReference>
<dbReference type="Gene3D" id="3.20.20.30">
    <property type="entry name" value="Luciferase-like domain"/>
    <property type="match status" value="1"/>
</dbReference>
<accession>A0A1S2PYX6</accession>
<comment type="caution">
    <text evidence="3">The sequence shown here is derived from an EMBL/GenBank/DDBJ whole genome shotgun (WGS) entry which is preliminary data.</text>
</comment>
<dbReference type="EMBL" id="MLYO01000052">
    <property type="protein sequence ID" value="OIJ99049.1"/>
    <property type="molecule type" value="Genomic_DNA"/>
</dbReference>
<evidence type="ECO:0000259" key="2">
    <source>
        <dbReference type="Pfam" id="PF00296"/>
    </source>
</evidence>
<evidence type="ECO:0000313" key="3">
    <source>
        <dbReference type="EMBL" id="OIJ99049.1"/>
    </source>
</evidence>
<proteinExistence type="predicted"/>
<dbReference type="OrthoDB" id="3621573at2"/>
<dbReference type="RefSeq" id="WP_071383928.1">
    <property type="nucleotide sequence ID" value="NZ_MLYO01000052.1"/>
</dbReference>
<dbReference type="Pfam" id="PF00296">
    <property type="entry name" value="Bac_luciferase"/>
    <property type="match status" value="1"/>
</dbReference>
<dbReference type="InterPro" id="IPR011251">
    <property type="entry name" value="Luciferase-like_dom"/>
</dbReference>
<sequence length="328" mass="34056">MSSPTVTSVMFPVQAADVGAAVPFARLVQQRGSGRMWMGQSLHLETHHVFAALAGMGLRIPFGSGVVLSPLQHPYQAAVSARSVAALSGHPYVAGIGPGSSEFQSTVSPATRNRPVSTVREYVSTVRSLLDGQAAHSTAGTFTTTGAELTEFPHPQVEVGLGVLRPAMARAAGRAADVAITWLAPPAYIRDTLIPEMTASAQAAGRTPPRVASVVHAAVARPGRDLVQAAYTAVGPHLASQHYTDMLRQGGVPADPAEPLQGAEQLVKSGVFVSGSPQEIAAQLADLHRHGVHEVIVNVGGVWLTEGPGAALRDLTAILAAVDEDTHV</sequence>
<dbReference type="SUPFAM" id="SSF51679">
    <property type="entry name" value="Bacterial luciferase-like"/>
    <property type="match status" value="1"/>
</dbReference>
<organism evidence="3 4">
    <name type="scientific">Streptomyces monashensis</name>
    <dbReference type="NCBI Taxonomy" id="1678012"/>
    <lineage>
        <taxon>Bacteria</taxon>
        <taxon>Bacillati</taxon>
        <taxon>Actinomycetota</taxon>
        <taxon>Actinomycetes</taxon>
        <taxon>Kitasatosporales</taxon>
        <taxon>Streptomycetaceae</taxon>
        <taxon>Streptomyces</taxon>
    </lineage>
</organism>
<dbReference type="InterPro" id="IPR036661">
    <property type="entry name" value="Luciferase-like_sf"/>
</dbReference>
<evidence type="ECO:0000256" key="1">
    <source>
        <dbReference type="ARBA" id="ARBA00023002"/>
    </source>
</evidence>
<gene>
    <name evidence="3" type="ORF">BIV23_28920</name>
</gene>
<feature type="domain" description="Luciferase-like" evidence="2">
    <location>
        <begin position="16"/>
        <end position="293"/>
    </location>
</feature>
<dbReference type="PANTHER" id="PTHR43244">
    <property type="match status" value="1"/>
</dbReference>
<dbReference type="PANTHER" id="PTHR43244:SF1">
    <property type="entry name" value="5,10-METHYLENETETRAHYDROMETHANOPTERIN REDUCTASE"/>
    <property type="match status" value="1"/>
</dbReference>
<protein>
    <submittedName>
        <fullName evidence="3">5,10-methylene tetrahydromethanopterin reductase</fullName>
    </submittedName>
</protein>
<keyword evidence="1" id="KW-0560">Oxidoreductase</keyword>
<keyword evidence="4" id="KW-1185">Reference proteome</keyword>
<reference evidence="3 4" key="1">
    <citation type="submission" date="2016-10" db="EMBL/GenBank/DDBJ databases">
        <title>Genome sequence of Streptomyces sp. MUSC 1.</title>
        <authorList>
            <person name="Lee L.-H."/>
            <person name="Ser H.-L."/>
            <person name="Law J.W.-F."/>
        </authorList>
    </citation>
    <scope>NUCLEOTIDE SEQUENCE [LARGE SCALE GENOMIC DNA]</scope>
    <source>
        <strain evidence="3 4">MUSC 1</strain>
    </source>
</reference>
<evidence type="ECO:0000313" key="4">
    <source>
        <dbReference type="Proteomes" id="UP000179642"/>
    </source>
</evidence>